<organism evidence="5 6">
    <name type="scientific">Marinobacter daepoensis</name>
    <dbReference type="NCBI Taxonomy" id="262077"/>
    <lineage>
        <taxon>Bacteria</taxon>
        <taxon>Pseudomonadati</taxon>
        <taxon>Pseudomonadota</taxon>
        <taxon>Gammaproteobacteria</taxon>
        <taxon>Pseudomonadales</taxon>
        <taxon>Marinobacteraceae</taxon>
        <taxon>Marinobacter</taxon>
    </lineage>
</organism>
<evidence type="ECO:0000313" key="6">
    <source>
        <dbReference type="Proteomes" id="UP000664344"/>
    </source>
</evidence>
<dbReference type="PROSITE" id="PS51127">
    <property type="entry name" value="BIG1"/>
    <property type="match status" value="1"/>
</dbReference>
<feature type="chain" id="PRO_5046502809" evidence="3">
    <location>
        <begin position="23"/>
        <end position="613"/>
    </location>
</feature>
<feature type="region of interest" description="Disordered" evidence="2">
    <location>
        <begin position="31"/>
        <end position="54"/>
    </location>
</feature>
<feature type="compositionally biased region" description="Polar residues" evidence="2">
    <location>
        <begin position="108"/>
        <end position="123"/>
    </location>
</feature>
<comment type="caution">
    <text evidence="5">The sequence shown here is derived from an EMBL/GenBank/DDBJ whole genome shotgun (WGS) entry which is preliminary data.</text>
</comment>
<name>A0ABS3BFD3_9GAMM</name>
<evidence type="ECO:0000256" key="1">
    <source>
        <dbReference type="ARBA" id="ARBA00010116"/>
    </source>
</evidence>
<comment type="similarity">
    <text evidence="1">Belongs to the intimin/invasin family.</text>
</comment>
<proteinExistence type="inferred from homology"/>
<sequence>MAGKFLVRASALSLAVFLAACGGDDSSTPLAGGGSGGNGGTNGGGDTGTSPTPGVEIGSIQLITSTPTIGSAGQDKANITALVRDSDGVLSPDVNVSFQASNNGSLIVTEPTTSASGQASAELSTPGDERNRTISVTASAGDVSSSVNVDVSGTVLNLTGPSAISNGASESYEARLLDSSGQGIDSALVQISSQNNTVSAGSLNTDSSGRVQFSLTAKNGGLDALSVAAFEGESRVSSELQINVSADSFIFGDLGTKEVEIGSTPKQISITWTQNGSAVVGKEIKFSTTRGSLSSPSATTNAQGVATVGVSSTDVGIAEVTATAESSEGSEIRASQPFEFVSSKPHSLNVRATKTQISTNDETSIITTVRDINGNLVKNATVAFNVTDATGGQVSPGTVTTDSQGRAITTYRSTSSISEKDGVLVTATITRSDATTASESISLTVAGRALTLVLGTGNTIDAPTETLYDMPWSVLVSDANGNPSTNQSVQLSVLPLEFSKGSYTYVDDKWVASTTETCQTNYADEVNGTQISNPASAPTAVVTDDSGSVEFNIRYTKDQCTWVRVRLTATSNVEGFSSSNSREFTLPCLAKDLADESVSPPGSPSPYNTQVCN</sequence>
<dbReference type="SMART" id="SM00634">
    <property type="entry name" value="BID_1"/>
    <property type="match status" value="3"/>
</dbReference>
<evidence type="ECO:0000256" key="2">
    <source>
        <dbReference type="SAM" id="MobiDB-lite"/>
    </source>
</evidence>
<keyword evidence="3" id="KW-0732">Signal</keyword>
<dbReference type="PANTHER" id="PTHR39576:SF1">
    <property type="entry name" value="INVASIN"/>
    <property type="match status" value="1"/>
</dbReference>
<dbReference type="InterPro" id="IPR003344">
    <property type="entry name" value="Big_1_dom"/>
</dbReference>
<dbReference type="PANTHER" id="PTHR39576">
    <property type="entry name" value="ATTACHING AND EFFACING PROTEIN HOMOLOG-RELATED-RELATED"/>
    <property type="match status" value="1"/>
</dbReference>
<dbReference type="EMBL" id="JAFKDB010000016">
    <property type="protein sequence ID" value="MBN7770544.1"/>
    <property type="molecule type" value="Genomic_DNA"/>
</dbReference>
<dbReference type="SUPFAM" id="SSF49373">
    <property type="entry name" value="Invasin/intimin cell-adhesion fragments"/>
    <property type="match status" value="4"/>
</dbReference>
<evidence type="ECO:0000259" key="4">
    <source>
        <dbReference type="PROSITE" id="PS51127"/>
    </source>
</evidence>
<dbReference type="InterPro" id="IPR008964">
    <property type="entry name" value="Invasin/intimin_cell_adhesion"/>
</dbReference>
<accession>A0ABS3BFD3</accession>
<dbReference type="Gene3D" id="2.60.40.10">
    <property type="entry name" value="Immunoglobulins"/>
    <property type="match status" value="4"/>
</dbReference>
<gene>
    <name evidence="5" type="ORF">JYP53_11595</name>
</gene>
<evidence type="ECO:0000313" key="5">
    <source>
        <dbReference type="EMBL" id="MBN7770544.1"/>
    </source>
</evidence>
<protein>
    <submittedName>
        <fullName evidence="5">Ig-like domain-containing protein</fullName>
    </submittedName>
</protein>
<feature type="domain" description="Big-1" evidence="4">
    <location>
        <begin position="347"/>
        <end position="444"/>
    </location>
</feature>
<reference evidence="5 6" key="1">
    <citation type="submission" date="2021-02" db="EMBL/GenBank/DDBJ databases">
        <title>PHA producing bacteria isolated from coastal sediment in Guangdong, Shenzhen.</title>
        <authorList>
            <person name="Zheng W."/>
            <person name="Yu S."/>
            <person name="Huang Y."/>
        </authorList>
    </citation>
    <scope>NUCLEOTIDE SEQUENCE [LARGE SCALE GENOMIC DNA]</scope>
    <source>
        <strain evidence="5 6">TN21-5</strain>
    </source>
</reference>
<dbReference type="PROSITE" id="PS51257">
    <property type="entry name" value="PROKAR_LIPOPROTEIN"/>
    <property type="match status" value="1"/>
</dbReference>
<feature type="region of interest" description="Disordered" evidence="2">
    <location>
        <begin position="108"/>
        <end position="129"/>
    </location>
</feature>
<dbReference type="InterPro" id="IPR013783">
    <property type="entry name" value="Ig-like_fold"/>
</dbReference>
<dbReference type="InterPro" id="IPR051715">
    <property type="entry name" value="Intimin-Invasin_domain"/>
</dbReference>
<dbReference type="Pfam" id="PF02369">
    <property type="entry name" value="Big_1"/>
    <property type="match status" value="2"/>
</dbReference>
<keyword evidence="6" id="KW-1185">Reference proteome</keyword>
<feature type="compositionally biased region" description="Gly residues" evidence="2">
    <location>
        <begin position="31"/>
        <end position="47"/>
    </location>
</feature>
<evidence type="ECO:0000256" key="3">
    <source>
        <dbReference type="SAM" id="SignalP"/>
    </source>
</evidence>
<dbReference type="Proteomes" id="UP000664344">
    <property type="component" value="Unassembled WGS sequence"/>
</dbReference>
<feature type="signal peptide" evidence="3">
    <location>
        <begin position="1"/>
        <end position="22"/>
    </location>
</feature>